<comment type="caution">
    <text evidence="2">The sequence shown here is derived from an EMBL/GenBank/DDBJ whole genome shotgun (WGS) entry which is preliminary data.</text>
</comment>
<feature type="transmembrane region" description="Helical" evidence="1">
    <location>
        <begin position="131"/>
        <end position="155"/>
    </location>
</feature>
<dbReference type="InterPro" id="IPR022584">
    <property type="entry name" value="DUF2937"/>
</dbReference>
<protein>
    <submittedName>
        <fullName evidence="2">DUF2937 family protein</fullName>
    </submittedName>
</protein>
<dbReference type="RefSeq" id="WP_165872775.1">
    <property type="nucleotide sequence ID" value="NZ_OU594967.1"/>
</dbReference>
<dbReference type="EMBL" id="SMGD01000016">
    <property type="protein sequence ID" value="TCK46956.1"/>
    <property type="molecule type" value="Genomic_DNA"/>
</dbReference>
<keyword evidence="1" id="KW-1133">Transmembrane helix</keyword>
<accession>A0A4R1J8S1</accession>
<gene>
    <name evidence="2" type="ORF">EV690_3108</name>
</gene>
<dbReference type="AlphaFoldDB" id="A0A4R1J8S1"/>
<evidence type="ECO:0000313" key="2">
    <source>
        <dbReference type="EMBL" id="TCK46956.1"/>
    </source>
</evidence>
<organism evidence="2 3">
    <name type="scientific">Celerinatantimonas diazotrophica</name>
    <dbReference type="NCBI Taxonomy" id="412034"/>
    <lineage>
        <taxon>Bacteria</taxon>
        <taxon>Pseudomonadati</taxon>
        <taxon>Pseudomonadota</taxon>
        <taxon>Gammaproteobacteria</taxon>
        <taxon>Celerinatantimonadaceae</taxon>
        <taxon>Celerinatantimonas</taxon>
    </lineage>
</organism>
<proteinExistence type="predicted"/>
<keyword evidence="1" id="KW-0812">Transmembrane</keyword>
<evidence type="ECO:0000256" key="1">
    <source>
        <dbReference type="SAM" id="Phobius"/>
    </source>
</evidence>
<name>A0A4R1J8S1_9GAMM</name>
<feature type="transmembrane region" description="Helical" evidence="1">
    <location>
        <begin position="12"/>
        <end position="30"/>
    </location>
</feature>
<dbReference type="Proteomes" id="UP000295565">
    <property type="component" value="Unassembled WGS sequence"/>
</dbReference>
<reference evidence="2 3" key="1">
    <citation type="submission" date="2019-03" db="EMBL/GenBank/DDBJ databases">
        <title>Genomic Encyclopedia of Type Strains, Phase IV (KMG-IV): sequencing the most valuable type-strain genomes for metagenomic binning, comparative biology and taxonomic classification.</title>
        <authorList>
            <person name="Goeker M."/>
        </authorList>
    </citation>
    <scope>NUCLEOTIDE SEQUENCE [LARGE SCALE GENOMIC DNA]</scope>
    <source>
        <strain evidence="2 3">DSM 18577</strain>
    </source>
</reference>
<keyword evidence="3" id="KW-1185">Reference proteome</keyword>
<sequence>MRFLLGIIDRLLFVAVFILAMQVPQFISLYQQRVEGYLQSNQSVLDKFSTIAHNQNLASLDKLVIQLQNSKGSASKQTAQFIQTTQKETQELAISVQSLDSPSLGKQLWALIRYPQPKLLLSTLDHYQPGIIINQSALMCGIIFAIIFMFVKASIAKLFRRRRRLFRASDNPLR</sequence>
<dbReference type="Pfam" id="PF11157">
    <property type="entry name" value="DUF2937"/>
    <property type="match status" value="1"/>
</dbReference>
<evidence type="ECO:0000313" key="3">
    <source>
        <dbReference type="Proteomes" id="UP000295565"/>
    </source>
</evidence>
<keyword evidence="1" id="KW-0472">Membrane</keyword>